<dbReference type="SUPFAM" id="SSF50249">
    <property type="entry name" value="Nucleic acid-binding proteins"/>
    <property type="match status" value="1"/>
</dbReference>
<dbReference type="AlphaFoldDB" id="D8R6H5"/>
<dbReference type="PANTHER" id="PTHR21641">
    <property type="entry name" value="TRANSLATION INITIATION FACTOR-RELATED"/>
    <property type="match status" value="1"/>
</dbReference>
<dbReference type="Gramene" id="EFJ32675">
    <property type="protein sequence ID" value="EFJ32675"/>
    <property type="gene ID" value="SELMODRAFT_407703"/>
</dbReference>
<protein>
    <submittedName>
        <fullName evidence="2">Uncharacterized protein</fullName>
    </submittedName>
</protein>
<dbReference type="EMBL" id="GL377572">
    <property type="protein sequence ID" value="EFJ32675.1"/>
    <property type="molecule type" value="Genomic_DNA"/>
</dbReference>
<keyword evidence="3" id="KW-1185">Reference proteome</keyword>
<feature type="region of interest" description="Disordered" evidence="1">
    <location>
        <begin position="68"/>
        <end position="123"/>
    </location>
</feature>
<dbReference type="STRING" id="88036.D8R6H5"/>
<name>D8R6H5_SELML</name>
<dbReference type="InterPro" id="IPR012340">
    <property type="entry name" value="NA-bd_OB-fold"/>
</dbReference>
<evidence type="ECO:0000313" key="3">
    <source>
        <dbReference type="Proteomes" id="UP000001514"/>
    </source>
</evidence>
<gene>
    <name evidence="2" type="ORF">SELMODRAFT_407703</name>
</gene>
<evidence type="ECO:0000256" key="1">
    <source>
        <dbReference type="SAM" id="MobiDB-lite"/>
    </source>
</evidence>
<sequence>MRSSRGRCACFLPSSANLSGLNEEADRQKLLDANAKVTGIISQVLYRDHVKELQKTGCWPKGFQLTEPKGCSQPASTNKDLQVEPASGNSSDEEDDLPALEQNTNRSRGGTLYLSSSESDEDL</sequence>
<organism evidence="3">
    <name type="scientific">Selaginella moellendorffii</name>
    <name type="common">Spikemoss</name>
    <dbReference type="NCBI Taxonomy" id="88036"/>
    <lineage>
        <taxon>Eukaryota</taxon>
        <taxon>Viridiplantae</taxon>
        <taxon>Streptophyta</taxon>
        <taxon>Embryophyta</taxon>
        <taxon>Tracheophyta</taxon>
        <taxon>Lycopodiopsida</taxon>
        <taxon>Selaginellales</taxon>
        <taxon>Selaginellaceae</taxon>
        <taxon>Selaginella</taxon>
    </lineage>
</organism>
<dbReference type="Proteomes" id="UP000001514">
    <property type="component" value="Unassembled WGS sequence"/>
</dbReference>
<dbReference type="InterPro" id="IPR039294">
    <property type="entry name" value="EIF1AD"/>
</dbReference>
<dbReference type="HOGENOM" id="CLU_2019201_0_0_1"/>
<reference evidence="2 3" key="1">
    <citation type="journal article" date="2011" name="Science">
        <title>The Selaginella genome identifies genetic changes associated with the evolution of vascular plants.</title>
        <authorList>
            <person name="Banks J.A."/>
            <person name="Nishiyama T."/>
            <person name="Hasebe M."/>
            <person name="Bowman J.L."/>
            <person name="Gribskov M."/>
            <person name="dePamphilis C."/>
            <person name="Albert V.A."/>
            <person name="Aono N."/>
            <person name="Aoyama T."/>
            <person name="Ambrose B.A."/>
            <person name="Ashton N.W."/>
            <person name="Axtell M.J."/>
            <person name="Barker E."/>
            <person name="Barker M.S."/>
            <person name="Bennetzen J.L."/>
            <person name="Bonawitz N.D."/>
            <person name="Chapple C."/>
            <person name="Cheng C."/>
            <person name="Correa L.G."/>
            <person name="Dacre M."/>
            <person name="DeBarry J."/>
            <person name="Dreyer I."/>
            <person name="Elias M."/>
            <person name="Engstrom E.M."/>
            <person name="Estelle M."/>
            <person name="Feng L."/>
            <person name="Finet C."/>
            <person name="Floyd S.K."/>
            <person name="Frommer W.B."/>
            <person name="Fujita T."/>
            <person name="Gramzow L."/>
            <person name="Gutensohn M."/>
            <person name="Harholt J."/>
            <person name="Hattori M."/>
            <person name="Heyl A."/>
            <person name="Hirai T."/>
            <person name="Hiwatashi Y."/>
            <person name="Ishikawa M."/>
            <person name="Iwata M."/>
            <person name="Karol K.G."/>
            <person name="Koehler B."/>
            <person name="Kolukisaoglu U."/>
            <person name="Kubo M."/>
            <person name="Kurata T."/>
            <person name="Lalonde S."/>
            <person name="Li K."/>
            <person name="Li Y."/>
            <person name="Litt A."/>
            <person name="Lyons E."/>
            <person name="Manning G."/>
            <person name="Maruyama T."/>
            <person name="Michael T.P."/>
            <person name="Mikami K."/>
            <person name="Miyazaki S."/>
            <person name="Morinaga S."/>
            <person name="Murata T."/>
            <person name="Mueller-Roeber B."/>
            <person name="Nelson D.R."/>
            <person name="Obara M."/>
            <person name="Oguri Y."/>
            <person name="Olmstead R.G."/>
            <person name="Onodera N."/>
            <person name="Petersen B.L."/>
            <person name="Pils B."/>
            <person name="Prigge M."/>
            <person name="Rensing S.A."/>
            <person name="Riano-Pachon D.M."/>
            <person name="Roberts A.W."/>
            <person name="Sato Y."/>
            <person name="Scheller H.V."/>
            <person name="Schulz B."/>
            <person name="Schulz C."/>
            <person name="Shakirov E.V."/>
            <person name="Shibagaki N."/>
            <person name="Shinohara N."/>
            <person name="Shippen D.E."/>
            <person name="Soerensen I."/>
            <person name="Sotooka R."/>
            <person name="Sugimoto N."/>
            <person name="Sugita M."/>
            <person name="Sumikawa N."/>
            <person name="Tanurdzic M."/>
            <person name="Theissen G."/>
            <person name="Ulvskov P."/>
            <person name="Wakazuki S."/>
            <person name="Weng J.K."/>
            <person name="Willats W.W."/>
            <person name="Wipf D."/>
            <person name="Wolf P.G."/>
            <person name="Yang L."/>
            <person name="Zimmer A.D."/>
            <person name="Zhu Q."/>
            <person name="Mitros T."/>
            <person name="Hellsten U."/>
            <person name="Loque D."/>
            <person name="Otillar R."/>
            <person name="Salamov A."/>
            <person name="Schmutz J."/>
            <person name="Shapiro H."/>
            <person name="Lindquist E."/>
            <person name="Lucas S."/>
            <person name="Rokhsar D."/>
            <person name="Grigoriev I.V."/>
        </authorList>
    </citation>
    <scope>NUCLEOTIDE SEQUENCE [LARGE SCALE GENOMIC DNA]</scope>
</reference>
<dbReference type="InParanoid" id="D8R6H5"/>
<proteinExistence type="predicted"/>
<evidence type="ECO:0000313" key="2">
    <source>
        <dbReference type="EMBL" id="EFJ32675.1"/>
    </source>
</evidence>
<accession>D8R6H5</accession>
<dbReference type="KEGG" id="smo:SELMODRAFT_407703"/>
<dbReference type="PANTHER" id="PTHR21641:SF0">
    <property type="entry name" value="RNA-BINDING PROTEIN EIF1AD-RELATED"/>
    <property type="match status" value="1"/>
</dbReference>